<gene>
    <name evidence="1" type="ORF">SPARVUS_LOCUS12367480</name>
</gene>
<keyword evidence="2" id="KW-1185">Reference proteome</keyword>
<comment type="caution">
    <text evidence="1">The sequence shown here is derived from an EMBL/GenBank/DDBJ whole genome shotgun (WGS) entry which is preliminary data.</text>
</comment>
<protein>
    <submittedName>
        <fullName evidence="1">Uncharacterized protein</fullName>
    </submittedName>
</protein>
<proteinExistence type="predicted"/>
<dbReference type="EMBL" id="CATNWA010017131">
    <property type="protein sequence ID" value="CAI9598221.1"/>
    <property type="molecule type" value="Genomic_DNA"/>
</dbReference>
<accession>A0ABN9FPD8</accession>
<sequence>MRMDRFSLTQVPFTVIPNATCLLGRYLGLSVTTFTQPITGEFPRLLATRSGIGCTNSSTP</sequence>
<name>A0ABN9FPD8_9NEOB</name>
<evidence type="ECO:0000313" key="2">
    <source>
        <dbReference type="Proteomes" id="UP001162483"/>
    </source>
</evidence>
<evidence type="ECO:0000313" key="1">
    <source>
        <dbReference type="EMBL" id="CAI9598221.1"/>
    </source>
</evidence>
<organism evidence="1 2">
    <name type="scientific">Staurois parvus</name>
    <dbReference type="NCBI Taxonomy" id="386267"/>
    <lineage>
        <taxon>Eukaryota</taxon>
        <taxon>Metazoa</taxon>
        <taxon>Chordata</taxon>
        <taxon>Craniata</taxon>
        <taxon>Vertebrata</taxon>
        <taxon>Euteleostomi</taxon>
        <taxon>Amphibia</taxon>
        <taxon>Batrachia</taxon>
        <taxon>Anura</taxon>
        <taxon>Neobatrachia</taxon>
        <taxon>Ranoidea</taxon>
        <taxon>Ranidae</taxon>
        <taxon>Staurois</taxon>
    </lineage>
</organism>
<reference evidence="1" key="1">
    <citation type="submission" date="2023-05" db="EMBL/GenBank/DDBJ databases">
        <authorList>
            <person name="Stuckert A."/>
        </authorList>
    </citation>
    <scope>NUCLEOTIDE SEQUENCE</scope>
</reference>
<dbReference type="Proteomes" id="UP001162483">
    <property type="component" value="Unassembled WGS sequence"/>
</dbReference>